<evidence type="ECO:0000256" key="7">
    <source>
        <dbReference type="SAM" id="Phobius"/>
    </source>
</evidence>
<feature type="compositionally biased region" description="Acidic residues" evidence="6">
    <location>
        <begin position="435"/>
        <end position="446"/>
    </location>
</feature>
<feature type="compositionally biased region" description="Low complexity" evidence="6">
    <location>
        <begin position="479"/>
        <end position="501"/>
    </location>
</feature>
<organism evidence="9 10">
    <name type="scientific">Labedella phragmitis</name>
    <dbReference type="NCBI Taxonomy" id="2498849"/>
    <lineage>
        <taxon>Bacteria</taxon>
        <taxon>Bacillati</taxon>
        <taxon>Actinomycetota</taxon>
        <taxon>Actinomycetes</taxon>
        <taxon>Micrococcales</taxon>
        <taxon>Microbacteriaceae</taxon>
        <taxon>Labedella</taxon>
    </lineage>
</organism>
<dbReference type="PANTHER" id="PTHR43289:SF30">
    <property type="entry name" value="NON-SPECIFIC SERINE_THREONINE PROTEIN KINASE"/>
    <property type="match status" value="1"/>
</dbReference>
<dbReference type="SMART" id="SM00220">
    <property type="entry name" value="S_TKc"/>
    <property type="match status" value="1"/>
</dbReference>
<keyword evidence="9" id="KW-0723">Serine/threonine-protein kinase</keyword>
<dbReference type="CDD" id="cd14014">
    <property type="entry name" value="STKc_PknB_like"/>
    <property type="match status" value="1"/>
</dbReference>
<dbReference type="Gene3D" id="3.30.200.20">
    <property type="entry name" value="Phosphorylase Kinase, domain 1"/>
    <property type="match status" value="1"/>
</dbReference>
<dbReference type="InterPro" id="IPR017441">
    <property type="entry name" value="Protein_kinase_ATP_BS"/>
</dbReference>
<accession>A0A444PVL5</accession>
<dbReference type="SUPFAM" id="SSF56112">
    <property type="entry name" value="Protein kinase-like (PK-like)"/>
    <property type="match status" value="1"/>
</dbReference>
<dbReference type="InterPro" id="IPR000719">
    <property type="entry name" value="Prot_kinase_dom"/>
</dbReference>
<dbReference type="OrthoDB" id="9762169at2"/>
<evidence type="ECO:0000313" key="9">
    <source>
        <dbReference type="EMBL" id="RWZ51926.1"/>
    </source>
</evidence>
<feature type="region of interest" description="Disordered" evidence="6">
    <location>
        <begin position="432"/>
        <end position="512"/>
    </location>
</feature>
<evidence type="ECO:0000256" key="3">
    <source>
        <dbReference type="ARBA" id="ARBA00022777"/>
    </source>
</evidence>
<gene>
    <name evidence="9" type="ORF">ELQ90_07565</name>
</gene>
<evidence type="ECO:0000256" key="6">
    <source>
        <dbReference type="SAM" id="MobiDB-lite"/>
    </source>
</evidence>
<dbReference type="Gene3D" id="1.10.510.10">
    <property type="entry name" value="Transferase(Phosphotransferase) domain 1"/>
    <property type="match status" value="1"/>
</dbReference>
<dbReference type="InterPro" id="IPR011009">
    <property type="entry name" value="Kinase-like_dom_sf"/>
</dbReference>
<dbReference type="Pfam" id="PF00069">
    <property type="entry name" value="Pkinase"/>
    <property type="match status" value="1"/>
</dbReference>
<sequence>MRECAVFRPCSPGTRMSTRGERMTDGLVRGRAAIGDVLGGRYRLDALIGRGGMASVYRASDRVLGRNVAIKLFGDTSDDEAHAARAATEVRVLASLNHSALVTLFDAQLGTIEDAYLVMELVDGPTLRDRIATGPIDPDDIALMTVDLAEALATVHTAGMVHRDVKPSNVLLAPAGPSSREFRAKLADFGIAHLVDSARLTTPGTIMGTAAYLSPEQTRGVAPAPAGDVYSLGLVILESFTRERAFPGGMTESLVARVQRDPYIPGDVGYGWKSLLTAMTSRTAENRPTAIEVADAARQLLGPSGPVALARTGAVAVPVTQSTAIDVPEDDKTVLAPVSEAASDDAVTLGLRRRRPAVTAPRRGARRRLALAGAAVIAMMGLGAGFASVLAGGDRAVVADGEDEVGRLSTLVADFQMEFDIHIAARKATIAAETAEQEASEQEASEQETAVDTGTDPSPSPDPVEVVPAPEPEPEPAPDVEQPADQTPAENPNKGPGNNNGNNGGNGKGKNG</sequence>
<dbReference type="GO" id="GO:0005524">
    <property type="term" value="F:ATP binding"/>
    <property type="evidence" value="ECO:0007669"/>
    <property type="project" value="UniProtKB-UniRule"/>
</dbReference>
<feature type="domain" description="Protein kinase" evidence="8">
    <location>
        <begin position="42"/>
        <end position="301"/>
    </location>
</feature>
<feature type="binding site" evidence="5">
    <location>
        <position position="71"/>
    </location>
    <ligand>
        <name>ATP</name>
        <dbReference type="ChEBI" id="CHEBI:30616"/>
    </ligand>
</feature>
<keyword evidence="10" id="KW-1185">Reference proteome</keyword>
<feature type="transmembrane region" description="Helical" evidence="7">
    <location>
        <begin position="369"/>
        <end position="391"/>
    </location>
</feature>
<evidence type="ECO:0000256" key="2">
    <source>
        <dbReference type="ARBA" id="ARBA00022741"/>
    </source>
</evidence>
<evidence type="ECO:0000313" key="10">
    <source>
        <dbReference type="Proteomes" id="UP000288547"/>
    </source>
</evidence>
<keyword evidence="4 5" id="KW-0067">ATP-binding</keyword>
<proteinExistence type="predicted"/>
<dbReference type="Proteomes" id="UP000288547">
    <property type="component" value="Unassembled WGS sequence"/>
</dbReference>
<evidence type="ECO:0000259" key="8">
    <source>
        <dbReference type="PROSITE" id="PS50011"/>
    </source>
</evidence>
<keyword evidence="1" id="KW-0808">Transferase</keyword>
<dbReference type="AlphaFoldDB" id="A0A444PVL5"/>
<dbReference type="GO" id="GO:0004674">
    <property type="term" value="F:protein serine/threonine kinase activity"/>
    <property type="evidence" value="ECO:0007669"/>
    <property type="project" value="UniProtKB-KW"/>
</dbReference>
<evidence type="ECO:0000256" key="5">
    <source>
        <dbReference type="PROSITE-ProRule" id="PRU10141"/>
    </source>
</evidence>
<reference evidence="9 10" key="1">
    <citation type="submission" date="2018-12" db="EMBL/GenBank/DDBJ databases">
        <authorList>
            <person name="Li F."/>
        </authorList>
    </citation>
    <scope>NUCLEOTIDE SEQUENCE [LARGE SCALE GENOMIC DNA]</scope>
    <source>
        <strain evidence="9 10">11W25H-1</strain>
    </source>
</reference>
<name>A0A444PVL5_9MICO</name>
<dbReference type="PROSITE" id="PS00107">
    <property type="entry name" value="PROTEIN_KINASE_ATP"/>
    <property type="match status" value="1"/>
</dbReference>
<evidence type="ECO:0000256" key="1">
    <source>
        <dbReference type="ARBA" id="ARBA00022679"/>
    </source>
</evidence>
<dbReference type="PROSITE" id="PS00108">
    <property type="entry name" value="PROTEIN_KINASE_ST"/>
    <property type="match status" value="1"/>
</dbReference>
<dbReference type="InterPro" id="IPR008271">
    <property type="entry name" value="Ser/Thr_kinase_AS"/>
</dbReference>
<protein>
    <submittedName>
        <fullName evidence="9">Serine/threonine protein kinase</fullName>
    </submittedName>
</protein>
<dbReference type="PANTHER" id="PTHR43289">
    <property type="entry name" value="MITOGEN-ACTIVATED PROTEIN KINASE KINASE KINASE 20-RELATED"/>
    <property type="match status" value="1"/>
</dbReference>
<evidence type="ECO:0000256" key="4">
    <source>
        <dbReference type="ARBA" id="ARBA00022840"/>
    </source>
</evidence>
<keyword evidence="7" id="KW-0812">Transmembrane</keyword>
<feature type="compositionally biased region" description="Gly residues" evidence="6">
    <location>
        <begin position="502"/>
        <end position="512"/>
    </location>
</feature>
<keyword evidence="2 5" id="KW-0547">Nucleotide-binding</keyword>
<dbReference type="EMBL" id="RZNB01000002">
    <property type="protein sequence ID" value="RWZ51926.1"/>
    <property type="molecule type" value="Genomic_DNA"/>
</dbReference>
<keyword evidence="7" id="KW-1133">Transmembrane helix</keyword>
<comment type="caution">
    <text evidence="9">The sequence shown here is derived from an EMBL/GenBank/DDBJ whole genome shotgun (WGS) entry which is preliminary data.</text>
</comment>
<dbReference type="PROSITE" id="PS50011">
    <property type="entry name" value="PROTEIN_KINASE_DOM"/>
    <property type="match status" value="1"/>
</dbReference>
<keyword evidence="3 9" id="KW-0418">Kinase</keyword>
<keyword evidence="7" id="KW-0472">Membrane</keyword>